<dbReference type="EMBL" id="KN818484">
    <property type="protein sequence ID" value="KIL55689.1"/>
    <property type="molecule type" value="Genomic_DNA"/>
</dbReference>
<proteinExistence type="predicted"/>
<name>A0A0C2SNX2_AMAMK</name>
<dbReference type="HOGENOM" id="CLU_087375_2_0_1"/>
<dbReference type="Proteomes" id="UP000054549">
    <property type="component" value="Unassembled WGS sequence"/>
</dbReference>
<dbReference type="AlphaFoldDB" id="A0A0C2SNX2"/>
<feature type="non-terminal residue" evidence="1">
    <location>
        <position position="106"/>
    </location>
</feature>
<dbReference type="OrthoDB" id="2677917at2759"/>
<evidence type="ECO:0000313" key="1">
    <source>
        <dbReference type="EMBL" id="KIL55689.1"/>
    </source>
</evidence>
<organism evidence="1 2">
    <name type="scientific">Amanita muscaria (strain Koide BX008)</name>
    <dbReference type="NCBI Taxonomy" id="946122"/>
    <lineage>
        <taxon>Eukaryota</taxon>
        <taxon>Fungi</taxon>
        <taxon>Dikarya</taxon>
        <taxon>Basidiomycota</taxon>
        <taxon>Agaricomycotina</taxon>
        <taxon>Agaricomycetes</taxon>
        <taxon>Agaricomycetidae</taxon>
        <taxon>Agaricales</taxon>
        <taxon>Pluteineae</taxon>
        <taxon>Amanitaceae</taxon>
        <taxon>Amanita</taxon>
    </lineage>
</organism>
<feature type="non-terminal residue" evidence="1">
    <location>
        <position position="1"/>
    </location>
</feature>
<evidence type="ECO:0000313" key="2">
    <source>
        <dbReference type="Proteomes" id="UP000054549"/>
    </source>
</evidence>
<protein>
    <submittedName>
        <fullName evidence="1">Uncharacterized protein</fullName>
    </submittedName>
</protein>
<accession>A0A0C2SNX2</accession>
<reference evidence="1 2" key="1">
    <citation type="submission" date="2014-04" db="EMBL/GenBank/DDBJ databases">
        <title>Evolutionary Origins and Diversification of the Mycorrhizal Mutualists.</title>
        <authorList>
            <consortium name="DOE Joint Genome Institute"/>
            <consortium name="Mycorrhizal Genomics Consortium"/>
            <person name="Kohler A."/>
            <person name="Kuo A."/>
            <person name="Nagy L.G."/>
            <person name="Floudas D."/>
            <person name="Copeland A."/>
            <person name="Barry K.W."/>
            <person name="Cichocki N."/>
            <person name="Veneault-Fourrey C."/>
            <person name="LaButti K."/>
            <person name="Lindquist E.A."/>
            <person name="Lipzen A."/>
            <person name="Lundell T."/>
            <person name="Morin E."/>
            <person name="Murat C."/>
            <person name="Riley R."/>
            <person name="Ohm R."/>
            <person name="Sun H."/>
            <person name="Tunlid A."/>
            <person name="Henrissat B."/>
            <person name="Grigoriev I.V."/>
            <person name="Hibbett D.S."/>
            <person name="Martin F."/>
        </authorList>
    </citation>
    <scope>NUCLEOTIDE SEQUENCE [LARGE SCALE GENOMIC DNA]</scope>
    <source>
        <strain evidence="1 2">Koide BX008</strain>
    </source>
</reference>
<sequence>LQKDWSSPVYAFFGLVPDIEYVDGRRSHVFKCLARSCSKTIRRYLDKGDAKSTSNMWKHTRSCYGEDVVAQIAEAKDIKTARKAVKGYIANGTITAAFEQVQEWRL</sequence>
<dbReference type="InParanoid" id="A0A0C2SNX2"/>
<keyword evidence="2" id="KW-1185">Reference proteome</keyword>
<gene>
    <name evidence="1" type="ORF">M378DRAFT_50957</name>
</gene>